<dbReference type="AlphaFoldDB" id="A0A381SPZ4"/>
<evidence type="ECO:0000259" key="4">
    <source>
        <dbReference type="Pfam" id="PF00676"/>
    </source>
</evidence>
<accession>A0A381SPZ4</accession>
<keyword evidence="2" id="KW-0560">Oxidoreductase</keyword>
<dbReference type="EMBL" id="UINC01003409">
    <property type="protein sequence ID" value="SVA06082.1"/>
    <property type="molecule type" value="Genomic_DNA"/>
</dbReference>
<dbReference type="GO" id="GO:0006086">
    <property type="term" value="P:pyruvate decarboxylation to acetyl-CoA"/>
    <property type="evidence" value="ECO:0007669"/>
    <property type="project" value="TreeGrafter"/>
</dbReference>
<feature type="domain" description="Dehydrogenase E1 component" evidence="4">
    <location>
        <begin position="32"/>
        <end position="332"/>
    </location>
</feature>
<evidence type="ECO:0000313" key="5">
    <source>
        <dbReference type="EMBL" id="SVA06082.1"/>
    </source>
</evidence>
<dbReference type="InterPro" id="IPR001017">
    <property type="entry name" value="DH_E1"/>
</dbReference>
<proteinExistence type="predicted"/>
<evidence type="ECO:0000256" key="3">
    <source>
        <dbReference type="ARBA" id="ARBA00023052"/>
    </source>
</evidence>
<dbReference type="PANTHER" id="PTHR11516">
    <property type="entry name" value="PYRUVATE DEHYDROGENASE E1 COMPONENT, ALPHA SUBUNIT BACTERIAL AND ORGANELLAR"/>
    <property type="match status" value="1"/>
</dbReference>
<dbReference type="CDD" id="cd02000">
    <property type="entry name" value="TPP_E1_PDC_ADC_BCADC"/>
    <property type="match status" value="1"/>
</dbReference>
<evidence type="ECO:0000256" key="1">
    <source>
        <dbReference type="ARBA" id="ARBA00001964"/>
    </source>
</evidence>
<organism evidence="5">
    <name type="scientific">marine metagenome</name>
    <dbReference type="NCBI Taxonomy" id="408172"/>
    <lineage>
        <taxon>unclassified sequences</taxon>
        <taxon>metagenomes</taxon>
        <taxon>ecological metagenomes</taxon>
    </lineage>
</organism>
<dbReference type="InterPro" id="IPR029061">
    <property type="entry name" value="THDP-binding"/>
</dbReference>
<name>A0A381SPZ4_9ZZZZ</name>
<dbReference type="SUPFAM" id="SSF52518">
    <property type="entry name" value="Thiamin diphosphate-binding fold (THDP-binding)"/>
    <property type="match status" value="1"/>
</dbReference>
<dbReference type="PANTHER" id="PTHR11516:SF60">
    <property type="entry name" value="PYRUVATE DEHYDROGENASE E1 COMPONENT SUBUNIT ALPHA"/>
    <property type="match status" value="1"/>
</dbReference>
<sequence>MALKHDYSGKGYDCKKVEERGYEKEFLTSLHYDMLRIRRIEEEIERRYCEDEMKSPIHLVIGQEATSVGACATLRQQDLVYCGHRTHGHYLAKGGSLKKMMSELYCRLDGCAGSRGGSMHLFDKSAGMAGSSAIVAGTIPIAAGAALSFQTLNQDHVSMVFFGDAATEEGACWEAINFSALRKLPVIFFCENNFFSVCSSLDVRQPPRVKIFEKAKGFGLPSVQVDGTNVLDIFEVTQEAVDRARNGGGSTFIEALVYRWRGHGGAGDDSATGYRDPKEVRHWEQFCPIDTFRELLTEMNLYTEIDRKKDESEILKEIGRAFDHAISSPNPEESDLSTHVYCP</sequence>
<keyword evidence="3" id="KW-0786">Thiamine pyrophosphate</keyword>
<dbReference type="Pfam" id="PF00676">
    <property type="entry name" value="E1_dh"/>
    <property type="match status" value="1"/>
</dbReference>
<dbReference type="Gene3D" id="3.40.50.970">
    <property type="match status" value="1"/>
</dbReference>
<evidence type="ECO:0000256" key="2">
    <source>
        <dbReference type="ARBA" id="ARBA00023002"/>
    </source>
</evidence>
<dbReference type="InterPro" id="IPR050642">
    <property type="entry name" value="PDH_E1_Alpha_Subunit"/>
</dbReference>
<gene>
    <name evidence="5" type="ORF">METZ01_LOCUS58936</name>
</gene>
<dbReference type="GO" id="GO:0004739">
    <property type="term" value="F:pyruvate dehydrogenase (acetyl-transferring) activity"/>
    <property type="evidence" value="ECO:0007669"/>
    <property type="project" value="TreeGrafter"/>
</dbReference>
<protein>
    <recommendedName>
        <fullName evidence="4">Dehydrogenase E1 component domain-containing protein</fullName>
    </recommendedName>
</protein>
<comment type="cofactor">
    <cofactor evidence="1">
        <name>thiamine diphosphate</name>
        <dbReference type="ChEBI" id="CHEBI:58937"/>
    </cofactor>
</comment>
<reference evidence="5" key="1">
    <citation type="submission" date="2018-05" db="EMBL/GenBank/DDBJ databases">
        <authorList>
            <person name="Lanie J.A."/>
            <person name="Ng W.-L."/>
            <person name="Kazmierczak K.M."/>
            <person name="Andrzejewski T.M."/>
            <person name="Davidsen T.M."/>
            <person name="Wayne K.J."/>
            <person name="Tettelin H."/>
            <person name="Glass J.I."/>
            <person name="Rusch D."/>
            <person name="Podicherti R."/>
            <person name="Tsui H.-C.T."/>
            <person name="Winkler M.E."/>
        </authorList>
    </citation>
    <scope>NUCLEOTIDE SEQUENCE</scope>
</reference>